<proteinExistence type="predicted"/>
<accession>A0ABQ5U7H6</accession>
<dbReference type="Proteomes" id="UP001161409">
    <property type="component" value="Unassembled WGS sequence"/>
</dbReference>
<dbReference type="InterPro" id="IPR017946">
    <property type="entry name" value="PLC-like_Pdiesterase_TIM-brl"/>
</dbReference>
<reference evidence="2" key="2">
    <citation type="submission" date="2023-01" db="EMBL/GenBank/DDBJ databases">
        <title>Draft genome sequence of Sneathiella chinensis strain NBRC 103408.</title>
        <authorList>
            <person name="Sun Q."/>
            <person name="Mori K."/>
        </authorList>
    </citation>
    <scope>NUCLEOTIDE SEQUENCE</scope>
    <source>
        <strain evidence="2">NBRC 103408</strain>
    </source>
</reference>
<reference evidence="2" key="1">
    <citation type="journal article" date="2014" name="Int. J. Syst. Evol. Microbiol.">
        <title>Complete genome of a new Firmicutes species belonging to the dominant human colonic microbiota ('Ruminococcus bicirculans') reveals two chromosomes and a selective capacity to utilize plant glucans.</title>
        <authorList>
            <consortium name="NISC Comparative Sequencing Program"/>
            <person name="Wegmann U."/>
            <person name="Louis P."/>
            <person name="Goesmann A."/>
            <person name="Henrissat B."/>
            <person name="Duncan S.H."/>
            <person name="Flint H.J."/>
        </authorList>
    </citation>
    <scope>NUCLEOTIDE SEQUENCE</scope>
    <source>
        <strain evidence="2">NBRC 103408</strain>
    </source>
</reference>
<protein>
    <submittedName>
        <fullName evidence="2">Glycerophosphoryl diester phosphodiesterase</fullName>
    </submittedName>
</protein>
<dbReference type="PANTHER" id="PTHR46211">
    <property type="entry name" value="GLYCEROPHOSPHORYL DIESTER PHOSPHODIESTERASE"/>
    <property type="match status" value="1"/>
</dbReference>
<gene>
    <name evidence="2" type="ORF">GCM10007924_29060</name>
</gene>
<dbReference type="EMBL" id="BSNF01000008">
    <property type="protein sequence ID" value="GLQ07685.1"/>
    <property type="molecule type" value="Genomic_DNA"/>
</dbReference>
<dbReference type="RefSeq" id="WP_169561739.1">
    <property type="nucleotide sequence ID" value="NZ_BSNF01000008.1"/>
</dbReference>
<dbReference type="SUPFAM" id="SSF51695">
    <property type="entry name" value="PLC-like phosphodiesterases"/>
    <property type="match status" value="1"/>
</dbReference>
<dbReference type="Gene3D" id="3.20.20.190">
    <property type="entry name" value="Phosphatidylinositol (PI) phosphodiesterase"/>
    <property type="match status" value="1"/>
</dbReference>
<evidence type="ECO:0000313" key="3">
    <source>
        <dbReference type="Proteomes" id="UP001161409"/>
    </source>
</evidence>
<evidence type="ECO:0000259" key="1">
    <source>
        <dbReference type="PROSITE" id="PS51704"/>
    </source>
</evidence>
<organism evidence="2 3">
    <name type="scientific">Sneathiella chinensis</name>
    <dbReference type="NCBI Taxonomy" id="349750"/>
    <lineage>
        <taxon>Bacteria</taxon>
        <taxon>Pseudomonadati</taxon>
        <taxon>Pseudomonadota</taxon>
        <taxon>Alphaproteobacteria</taxon>
        <taxon>Sneathiellales</taxon>
        <taxon>Sneathiellaceae</taxon>
        <taxon>Sneathiella</taxon>
    </lineage>
</organism>
<sequence length="264" mass="29432">MSKSAEPKAPGWLTSQPIAHRGLHDSAAGIAENSLSAFRQAMQAGLPIELDVHLSADGLPVVFHDDTLIRMTGDPRAVKQVSFAELTALKLDSGPDTLPGLMEVLQVVNGTVPLVIELKHDPEGPDRLSQTVHEALTGYGGDFSIQSFDPWILQWFRLNAPHIIRGQLAMKSPPKKMPLHRKFMMGQMLFNRMSAPHYIGYDVRDVHSWPVRRVRRRNIPALAWTVTRQDQLDHARKHADNVIFETLTPDLVRKPGCSPKSKSP</sequence>
<dbReference type="InterPro" id="IPR030395">
    <property type="entry name" value="GP_PDE_dom"/>
</dbReference>
<dbReference type="PANTHER" id="PTHR46211:SF1">
    <property type="entry name" value="GLYCEROPHOSPHODIESTER PHOSPHODIESTERASE, CYTOPLASMIC"/>
    <property type="match status" value="1"/>
</dbReference>
<evidence type="ECO:0000313" key="2">
    <source>
        <dbReference type="EMBL" id="GLQ07685.1"/>
    </source>
</evidence>
<keyword evidence="3" id="KW-1185">Reference proteome</keyword>
<dbReference type="PROSITE" id="PS51704">
    <property type="entry name" value="GP_PDE"/>
    <property type="match status" value="1"/>
</dbReference>
<comment type="caution">
    <text evidence="2">The sequence shown here is derived from an EMBL/GenBank/DDBJ whole genome shotgun (WGS) entry which is preliminary data.</text>
</comment>
<name>A0ABQ5U7H6_9PROT</name>
<dbReference type="Pfam" id="PF03009">
    <property type="entry name" value="GDPD"/>
    <property type="match status" value="1"/>
</dbReference>
<feature type="domain" description="GP-PDE" evidence="1">
    <location>
        <begin position="15"/>
        <end position="255"/>
    </location>
</feature>